<proteinExistence type="predicted"/>
<sequence>MNKVDGVCVCSVPIKFHGKRRATLSAFLAPVLLGHQGPDRGQRINVMKHGAEPPRVLPDWGCLVLPWAAVGHSRMRVHTLPHAQVCCHAATRMHTLTHTGSPALHDPQSFLRPQVHRRAGQDLASLPHLPFCRTQGDQNVLRPWLPSHPAPWCGVPSARPLCTRCGGPPLAPWPASCPGTPTGALSSASSPRAGPGLPRAAWERGPQEREAWPVEGGKEVGRRAGRERKGLPRPCFLSLSRSALWCVSSVRGDVTGREFREAAEMGSPHTCWGRSCGGDERFQQQQEETSLGINGVKARTLGEGVLNSPQTRPSPEQIKGKPSLEEAHSLILNRLSQKADSMKQHACENVEVALEVEGGRV</sequence>
<gene>
    <name evidence="3" type="primary">LOC116663842</name>
</gene>
<feature type="region of interest" description="Disordered" evidence="1">
    <location>
        <begin position="180"/>
        <end position="216"/>
    </location>
</feature>
<dbReference type="Proteomes" id="UP000694856">
    <property type="component" value="Chromosome 5"/>
</dbReference>
<evidence type="ECO:0000313" key="2">
    <source>
        <dbReference type="Proteomes" id="UP000694856"/>
    </source>
</evidence>
<organism evidence="2 3">
    <name type="scientific">Camelus ferus</name>
    <name type="common">Wild bactrian camel</name>
    <name type="synonym">Camelus bactrianus ferus</name>
    <dbReference type="NCBI Taxonomy" id="419612"/>
    <lineage>
        <taxon>Eukaryota</taxon>
        <taxon>Metazoa</taxon>
        <taxon>Chordata</taxon>
        <taxon>Craniata</taxon>
        <taxon>Vertebrata</taxon>
        <taxon>Euteleostomi</taxon>
        <taxon>Mammalia</taxon>
        <taxon>Eutheria</taxon>
        <taxon>Laurasiatheria</taxon>
        <taxon>Artiodactyla</taxon>
        <taxon>Tylopoda</taxon>
        <taxon>Camelidae</taxon>
        <taxon>Camelus</taxon>
    </lineage>
</organism>
<feature type="compositionally biased region" description="Basic and acidic residues" evidence="1">
    <location>
        <begin position="201"/>
        <end position="216"/>
    </location>
</feature>
<dbReference type="KEGG" id="cfr:116663842"/>
<evidence type="ECO:0000313" key="3">
    <source>
        <dbReference type="RefSeq" id="XP_032336669.1"/>
    </source>
</evidence>
<keyword evidence="2" id="KW-1185">Reference proteome</keyword>
<evidence type="ECO:0000256" key="1">
    <source>
        <dbReference type="SAM" id="MobiDB-lite"/>
    </source>
</evidence>
<dbReference type="RefSeq" id="XP_032336669.1">
    <property type="nucleotide sequence ID" value="XM_032480778.1"/>
</dbReference>
<name>A0A8B8T3E6_CAMFR</name>
<reference evidence="3" key="1">
    <citation type="submission" date="2025-08" db="UniProtKB">
        <authorList>
            <consortium name="RefSeq"/>
        </authorList>
    </citation>
    <scope>IDENTIFICATION</scope>
    <source>
        <tissue evidence="3">Ear skin</tissue>
    </source>
</reference>
<accession>A0A8B8T3E6</accession>
<protein>
    <submittedName>
        <fullName evidence="3">Uncharacterized protein LOC116663842 isoform X1</fullName>
    </submittedName>
</protein>
<dbReference type="GeneID" id="116663842"/>
<dbReference type="AlphaFoldDB" id="A0A8B8T3E6"/>